<reference evidence="1" key="2">
    <citation type="submission" date="2020-09" db="EMBL/GenBank/DDBJ databases">
        <authorList>
            <person name="Sun Q."/>
            <person name="Kim S."/>
        </authorList>
    </citation>
    <scope>NUCLEOTIDE SEQUENCE</scope>
    <source>
        <strain evidence="1">KCTC 32296</strain>
    </source>
</reference>
<protein>
    <recommendedName>
        <fullName evidence="3">GIY-YIG domain-containing protein</fullName>
    </recommendedName>
</protein>
<evidence type="ECO:0008006" key="3">
    <source>
        <dbReference type="Google" id="ProtNLM"/>
    </source>
</evidence>
<dbReference type="RefSeq" id="WP_189486118.1">
    <property type="nucleotide sequence ID" value="NZ_BMZB01000002.1"/>
</dbReference>
<accession>A0A918UTI9</accession>
<organism evidence="1 2">
    <name type="scientific">Asticcacaulis endophyticus</name>
    <dbReference type="NCBI Taxonomy" id="1395890"/>
    <lineage>
        <taxon>Bacteria</taxon>
        <taxon>Pseudomonadati</taxon>
        <taxon>Pseudomonadota</taxon>
        <taxon>Alphaproteobacteria</taxon>
        <taxon>Caulobacterales</taxon>
        <taxon>Caulobacteraceae</taxon>
        <taxon>Asticcacaulis</taxon>
    </lineage>
</organism>
<proteinExistence type="predicted"/>
<sequence length="156" mass="17621">MIEIKYNWEPISNISLSLDGKPTFGDLSSLQLAGIYKFDLTCTQLGPCIYIGESKNIKNRWGNYRLGAAQTAYKVHHVLKSVLRRQGVGAAHRMIDLELKIHGITRDVKLEDKDFRLLFETSAIEDARSQGLIVLSRQTLIDRLLEYDVLDGGEVT</sequence>
<dbReference type="Proteomes" id="UP000662572">
    <property type="component" value="Unassembled WGS sequence"/>
</dbReference>
<comment type="caution">
    <text evidence="1">The sequence shown here is derived from an EMBL/GenBank/DDBJ whole genome shotgun (WGS) entry which is preliminary data.</text>
</comment>
<gene>
    <name evidence="1" type="ORF">GCM10011273_17760</name>
</gene>
<evidence type="ECO:0000313" key="1">
    <source>
        <dbReference type="EMBL" id="GGZ32139.1"/>
    </source>
</evidence>
<dbReference type="EMBL" id="BMZB01000002">
    <property type="protein sequence ID" value="GGZ32139.1"/>
    <property type="molecule type" value="Genomic_DNA"/>
</dbReference>
<name>A0A918UTI9_9CAUL</name>
<reference evidence="1" key="1">
    <citation type="journal article" date="2014" name="Int. J. Syst. Evol. Microbiol.">
        <title>Complete genome sequence of Corynebacterium casei LMG S-19264T (=DSM 44701T), isolated from a smear-ripened cheese.</title>
        <authorList>
            <consortium name="US DOE Joint Genome Institute (JGI-PGF)"/>
            <person name="Walter F."/>
            <person name="Albersmeier A."/>
            <person name="Kalinowski J."/>
            <person name="Ruckert C."/>
        </authorList>
    </citation>
    <scope>NUCLEOTIDE SEQUENCE</scope>
    <source>
        <strain evidence="1">KCTC 32296</strain>
    </source>
</reference>
<dbReference type="AlphaFoldDB" id="A0A918UTI9"/>
<keyword evidence="2" id="KW-1185">Reference proteome</keyword>
<evidence type="ECO:0000313" key="2">
    <source>
        <dbReference type="Proteomes" id="UP000662572"/>
    </source>
</evidence>